<dbReference type="GO" id="GO:0005975">
    <property type="term" value="P:carbohydrate metabolic process"/>
    <property type="evidence" value="ECO:0007669"/>
    <property type="project" value="InterPro"/>
</dbReference>
<dbReference type="AlphaFoldDB" id="A0A941ENI0"/>
<keyword evidence="5 6" id="KW-0326">Glycosidase</keyword>
<comment type="catalytic activity">
    <reaction evidence="1 6">
        <text>Hydrolysis of terminal non-reducing beta-D-galactose residues in beta-D-galactosides.</text>
        <dbReference type="EC" id="3.2.1.23"/>
    </reaction>
</comment>
<dbReference type="EMBL" id="JAGSOG010000051">
    <property type="protein sequence ID" value="MBR7834188.1"/>
    <property type="molecule type" value="Genomic_DNA"/>
</dbReference>
<dbReference type="CDD" id="cd03143">
    <property type="entry name" value="A4_beta-galactosidase_middle_domain"/>
    <property type="match status" value="1"/>
</dbReference>
<accession>A0A941ENI0</accession>
<comment type="caution">
    <text evidence="12">The sequence shown here is derived from an EMBL/GenBank/DDBJ whole genome shotgun (WGS) entry which is preliminary data.</text>
</comment>
<dbReference type="EC" id="3.2.1.23" evidence="3 6"/>
<feature type="binding site" evidence="8">
    <location>
        <position position="114"/>
    </location>
    <ligand>
        <name>substrate</name>
    </ligand>
</feature>
<gene>
    <name evidence="12" type="ORF">KDL01_13015</name>
</gene>
<evidence type="ECO:0000256" key="7">
    <source>
        <dbReference type="PIRSR" id="PIRSR001084-1"/>
    </source>
</evidence>
<feature type="binding site" evidence="8">
    <location>
        <position position="152"/>
    </location>
    <ligand>
        <name>substrate</name>
    </ligand>
</feature>
<dbReference type="InterPro" id="IPR029062">
    <property type="entry name" value="Class_I_gatase-like"/>
</dbReference>
<dbReference type="Proteomes" id="UP000675781">
    <property type="component" value="Unassembled WGS sequence"/>
</dbReference>
<dbReference type="InterPro" id="IPR003476">
    <property type="entry name" value="Glyco_hydro_42"/>
</dbReference>
<evidence type="ECO:0000256" key="6">
    <source>
        <dbReference type="PIRNR" id="PIRNR001084"/>
    </source>
</evidence>
<feature type="binding site" evidence="9">
    <location>
        <position position="160"/>
    </location>
    <ligand>
        <name>Zn(2+)</name>
        <dbReference type="ChEBI" id="CHEBI:29105"/>
    </ligand>
</feature>
<feature type="binding site" evidence="9">
    <location>
        <position position="158"/>
    </location>
    <ligand>
        <name>Zn(2+)</name>
        <dbReference type="ChEBI" id="CHEBI:29105"/>
    </ligand>
</feature>
<feature type="active site" description="Proton donor" evidence="7">
    <location>
        <position position="153"/>
    </location>
</feature>
<dbReference type="Pfam" id="PF08532">
    <property type="entry name" value="Glyco_hydro_42M"/>
    <property type="match status" value="1"/>
</dbReference>
<dbReference type="SUPFAM" id="SSF52317">
    <property type="entry name" value="Class I glutamine amidotransferase-like"/>
    <property type="match status" value="1"/>
</dbReference>
<evidence type="ECO:0000256" key="2">
    <source>
        <dbReference type="ARBA" id="ARBA00005940"/>
    </source>
</evidence>
<dbReference type="PANTHER" id="PTHR36447">
    <property type="entry name" value="BETA-GALACTOSIDASE GANA"/>
    <property type="match status" value="1"/>
</dbReference>
<feature type="binding site" evidence="8">
    <location>
        <position position="317"/>
    </location>
    <ligand>
        <name>substrate</name>
    </ligand>
</feature>
<dbReference type="Gene3D" id="3.20.20.80">
    <property type="entry name" value="Glycosidases"/>
    <property type="match status" value="1"/>
</dbReference>
<feature type="binding site" evidence="9">
    <location>
        <position position="118"/>
    </location>
    <ligand>
        <name>Zn(2+)</name>
        <dbReference type="ChEBI" id="CHEBI:29105"/>
    </ligand>
</feature>
<dbReference type="GO" id="GO:0009341">
    <property type="term" value="C:beta-galactosidase complex"/>
    <property type="evidence" value="ECO:0007669"/>
    <property type="project" value="InterPro"/>
</dbReference>
<dbReference type="Gene3D" id="3.40.50.880">
    <property type="match status" value="1"/>
</dbReference>
<evidence type="ECO:0000256" key="1">
    <source>
        <dbReference type="ARBA" id="ARBA00001412"/>
    </source>
</evidence>
<dbReference type="Pfam" id="PF02449">
    <property type="entry name" value="Glyco_hydro_42"/>
    <property type="match status" value="1"/>
</dbReference>
<sequence length="639" mass="71175">MASLHDATRGQLLFGGDYNPEQWPREVWEDDVRLMREAGVNLATVGVFSWALLEPKPGEYDFGWLDEVLDLLHAGGIGVALATPTASAPPWMHHRWPETSPQDKDRTVRTYGSRNAYCPSSAVYRRHADAICAALAERYAHHPALRIWHIGNEFGTVCYCDGCAEAFRTWLKARYTDLDGLNEAWGTRFWSQHYGDWTEVIPPRKVQYVINPMQDQDYRRFASDLLLEGFKTERDIVSARNRAIPVTTNFMGFFKDTDSWSWAPEEDFASVDSYPDPNDPLGACWGAFSQDLTRSLGKATRGGGWIMMEQSTGGVGWRQVSTPKPPGMFRLWSLQALARGADGLLQFQWRASKQGAERTHSAMIPHAGPDSRVFREVCELGKDLLGMHEVAGTEVAAEVAIVMDWDAWRAVELDHQPHSGFKYVDRLYEYYTALWQANITCDFVAPEADLSGYRLVLAPSLYQLSDEAGRNLERHVEAGGTLVVGPFSGVTDPDERIRLGGYPASLRELLGIRIEEYWPLVDGLELRVGSAELGAFTASTWAEWFDLASTTARVVARIEDGVLAGHPAVTVNTFGEGSAWYVATLPDAEALGRVLRRAAAEAGVAPVLPDLPEGVEAVRRGDRVFVLDHRTREVEIRAA</sequence>
<feature type="binding site" evidence="9">
    <location>
        <position position="163"/>
    </location>
    <ligand>
        <name>Zn(2+)</name>
        <dbReference type="ChEBI" id="CHEBI:29105"/>
    </ligand>
</feature>
<protein>
    <recommendedName>
        <fullName evidence="3 6">Beta-galactosidase</fullName>
        <shortName evidence="6">Beta-gal</shortName>
        <ecNumber evidence="3 6">3.2.1.23</ecNumber>
    </recommendedName>
</protein>
<reference evidence="12" key="1">
    <citation type="submission" date="2021-04" db="EMBL/GenBank/DDBJ databases">
        <title>Genome based classification of Actinospica acidithermotolerans sp. nov., an actinobacterium isolated from an Indonesian hot spring.</title>
        <authorList>
            <person name="Kusuma A.B."/>
            <person name="Putra K.E."/>
            <person name="Nafisah S."/>
            <person name="Loh J."/>
            <person name="Nouioui I."/>
            <person name="Goodfellow M."/>
        </authorList>
    </citation>
    <scope>NUCLEOTIDE SEQUENCE</scope>
    <source>
        <strain evidence="12">CSCA 57</strain>
    </source>
</reference>
<evidence type="ECO:0000256" key="3">
    <source>
        <dbReference type="ARBA" id="ARBA00012756"/>
    </source>
</evidence>
<organism evidence="12 13">
    <name type="scientific">Actinospica durhamensis</name>
    <dbReference type="NCBI Taxonomy" id="1508375"/>
    <lineage>
        <taxon>Bacteria</taxon>
        <taxon>Bacillati</taxon>
        <taxon>Actinomycetota</taxon>
        <taxon>Actinomycetes</taxon>
        <taxon>Catenulisporales</taxon>
        <taxon>Actinospicaceae</taxon>
        <taxon>Actinospica</taxon>
    </lineage>
</organism>
<evidence type="ECO:0000313" key="13">
    <source>
        <dbReference type="Proteomes" id="UP000675781"/>
    </source>
</evidence>
<evidence type="ECO:0000259" key="10">
    <source>
        <dbReference type="Pfam" id="PF02449"/>
    </source>
</evidence>
<feature type="domain" description="Glycoside hydrolase family 42 N-terminal" evidence="10">
    <location>
        <begin position="17"/>
        <end position="384"/>
    </location>
</feature>
<keyword evidence="4 6" id="KW-0378">Hydrolase</keyword>
<dbReference type="InterPro" id="IPR013529">
    <property type="entry name" value="Glyco_hydro_42_N"/>
</dbReference>
<dbReference type="PIRSF" id="PIRSF001084">
    <property type="entry name" value="B-galactosidase"/>
    <property type="match status" value="1"/>
</dbReference>
<evidence type="ECO:0000256" key="4">
    <source>
        <dbReference type="ARBA" id="ARBA00022801"/>
    </source>
</evidence>
<keyword evidence="13" id="KW-1185">Reference proteome</keyword>
<name>A0A941ENI0_9ACTN</name>
<evidence type="ECO:0000313" key="12">
    <source>
        <dbReference type="EMBL" id="MBR7834188.1"/>
    </source>
</evidence>
<dbReference type="PANTHER" id="PTHR36447:SF1">
    <property type="entry name" value="BETA-GALACTOSIDASE GANA"/>
    <property type="match status" value="1"/>
</dbReference>
<proteinExistence type="inferred from homology"/>
<dbReference type="RefSeq" id="WP_212528709.1">
    <property type="nucleotide sequence ID" value="NZ_JAGSOG010000051.1"/>
</dbReference>
<dbReference type="SUPFAM" id="SSF51445">
    <property type="entry name" value="(Trans)glycosidases"/>
    <property type="match status" value="1"/>
</dbReference>
<keyword evidence="9" id="KW-0479">Metal-binding</keyword>
<evidence type="ECO:0000256" key="9">
    <source>
        <dbReference type="PIRSR" id="PIRSR001084-3"/>
    </source>
</evidence>
<dbReference type="GO" id="GO:0004565">
    <property type="term" value="F:beta-galactosidase activity"/>
    <property type="evidence" value="ECO:0007669"/>
    <property type="project" value="UniProtKB-EC"/>
</dbReference>
<dbReference type="InterPro" id="IPR017853">
    <property type="entry name" value="GH"/>
</dbReference>
<evidence type="ECO:0000256" key="5">
    <source>
        <dbReference type="ARBA" id="ARBA00023295"/>
    </source>
</evidence>
<evidence type="ECO:0000259" key="11">
    <source>
        <dbReference type="Pfam" id="PF08532"/>
    </source>
</evidence>
<evidence type="ECO:0000256" key="8">
    <source>
        <dbReference type="PIRSR" id="PIRSR001084-2"/>
    </source>
</evidence>
<comment type="similarity">
    <text evidence="2 6">Belongs to the glycosyl hydrolase 42 family.</text>
</comment>
<feature type="active site" description="Nucleophile" evidence="7">
    <location>
        <position position="309"/>
    </location>
</feature>
<dbReference type="GO" id="GO:0046872">
    <property type="term" value="F:metal ion binding"/>
    <property type="evidence" value="ECO:0007669"/>
    <property type="project" value="UniProtKB-KW"/>
</dbReference>
<feature type="domain" description="Beta-galactosidase trimerisation" evidence="11">
    <location>
        <begin position="397"/>
        <end position="604"/>
    </location>
</feature>
<keyword evidence="9" id="KW-0862">Zinc</keyword>
<dbReference type="InterPro" id="IPR013738">
    <property type="entry name" value="Beta_galactosidase_Trimer"/>
</dbReference>